<organism evidence="2">
    <name type="scientific">Listeria seeligeri FSL N1-067</name>
    <dbReference type="NCBI Taxonomy" id="702453"/>
    <lineage>
        <taxon>Bacteria</taxon>
        <taxon>Bacillati</taxon>
        <taxon>Bacillota</taxon>
        <taxon>Bacilli</taxon>
        <taxon>Bacillales</taxon>
        <taxon>Listeriaceae</taxon>
        <taxon>Listeria</taxon>
    </lineage>
</organism>
<dbReference type="Pfam" id="PF17118">
    <property type="entry name" value="DUF5105"/>
    <property type="match status" value="1"/>
</dbReference>
<sequence>MVSKKEREILMKKGLFGMVMLLSLMLVLSACGTSRVEPKEAGEITVNSIVYNKDTDKVKDVYGEDGADFEKEFEKSFKESFISTFTASFSSDVNIDKEVDTFYNALRKQVNEKTSYTTKVTNDDKESPEIQFAVKGLNMKGIQTELTEELTKAVTADPSIAMDDEKMAKKTMEIYTKAVQNADAVSESKNITLKLTVNSKDDSLWKMENDMAFMQELTTAFFLGGMQ</sequence>
<dbReference type="PATRIC" id="fig|702453.3.peg.749"/>
<feature type="domain" description="DUF5105" evidence="1">
    <location>
        <begin position="28"/>
        <end position="222"/>
    </location>
</feature>
<protein>
    <submittedName>
        <fullName evidence="2">Lipoprotein, putative</fullName>
    </submittedName>
</protein>
<comment type="caution">
    <text evidence="2">The sequence shown here is derived from an EMBL/GenBank/DDBJ whole genome shotgun (WGS) entry which is preliminary data.</text>
</comment>
<dbReference type="AlphaFoldDB" id="E3ZNC4"/>
<reference evidence="2" key="1">
    <citation type="journal article" date="2010" name="Microbiol. Resour. Announc.">
        <title>Comparative genomics of the bacterial genus Listeria: Genome evolution is characterized by limited gene acquisition and limited gene loss.</title>
        <authorList>
            <person name="den Bakker H.C."/>
            <person name="Cummings C.A."/>
            <person name="Ferreira V."/>
            <person name="Vatta P."/>
            <person name="Orsi R.H."/>
            <person name="Degoricija L."/>
            <person name="Barker M."/>
            <person name="Petrauskene O."/>
            <person name="Furtado M.R."/>
            <person name="Wiedmann M."/>
        </authorList>
    </citation>
    <scope>NUCLEOTIDE SEQUENCE [LARGE SCALE GENOMIC DNA]</scope>
    <source>
        <strain evidence="2">FSL N1-067</strain>
    </source>
</reference>
<dbReference type="InterPro" id="IPR031343">
    <property type="entry name" value="DUF5105"/>
</dbReference>
<dbReference type="EMBL" id="ADXJ01000424">
    <property type="protein sequence ID" value="EFS00871.1"/>
    <property type="molecule type" value="Genomic_DNA"/>
</dbReference>
<gene>
    <name evidence="2" type="ORF">NT03LS_0948</name>
</gene>
<dbReference type="PROSITE" id="PS51257">
    <property type="entry name" value="PROKAR_LIPOPROTEIN"/>
    <property type="match status" value="1"/>
</dbReference>
<keyword evidence="2" id="KW-0449">Lipoprotein</keyword>
<proteinExistence type="predicted"/>
<accession>E3ZNC4</accession>
<name>E3ZNC4_LISSE</name>
<evidence type="ECO:0000259" key="1">
    <source>
        <dbReference type="Pfam" id="PF17118"/>
    </source>
</evidence>
<dbReference type="Proteomes" id="UP000004302">
    <property type="component" value="Chromosome"/>
</dbReference>
<dbReference type="HOGENOM" id="CLU_1271016_0_0_9"/>
<evidence type="ECO:0000313" key="2">
    <source>
        <dbReference type="EMBL" id="EFS00871.1"/>
    </source>
</evidence>